<accession>A0ACC0GYB8</accession>
<dbReference type="Proteomes" id="UP001060215">
    <property type="component" value="Chromosome 9"/>
</dbReference>
<organism evidence="1 2">
    <name type="scientific">Camellia lanceoleosa</name>
    <dbReference type="NCBI Taxonomy" id="1840588"/>
    <lineage>
        <taxon>Eukaryota</taxon>
        <taxon>Viridiplantae</taxon>
        <taxon>Streptophyta</taxon>
        <taxon>Embryophyta</taxon>
        <taxon>Tracheophyta</taxon>
        <taxon>Spermatophyta</taxon>
        <taxon>Magnoliopsida</taxon>
        <taxon>eudicotyledons</taxon>
        <taxon>Gunneridae</taxon>
        <taxon>Pentapetalae</taxon>
        <taxon>asterids</taxon>
        <taxon>Ericales</taxon>
        <taxon>Theaceae</taxon>
        <taxon>Camellia</taxon>
    </lineage>
</organism>
<comment type="caution">
    <text evidence="1">The sequence shown here is derived from an EMBL/GenBank/DDBJ whole genome shotgun (WGS) entry which is preliminary data.</text>
</comment>
<evidence type="ECO:0000313" key="2">
    <source>
        <dbReference type="Proteomes" id="UP001060215"/>
    </source>
</evidence>
<keyword evidence="2" id="KW-1185">Reference proteome</keyword>
<name>A0ACC0GYB8_9ERIC</name>
<reference evidence="1 2" key="1">
    <citation type="journal article" date="2022" name="Plant J.">
        <title>Chromosome-level genome of Camellia lanceoleosa provides a valuable resource for understanding genome evolution and self-incompatibility.</title>
        <authorList>
            <person name="Gong W."/>
            <person name="Xiao S."/>
            <person name="Wang L."/>
            <person name="Liao Z."/>
            <person name="Chang Y."/>
            <person name="Mo W."/>
            <person name="Hu G."/>
            <person name="Li W."/>
            <person name="Zhao G."/>
            <person name="Zhu H."/>
            <person name="Hu X."/>
            <person name="Ji K."/>
            <person name="Xiang X."/>
            <person name="Song Q."/>
            <person name="Yuan D."/>
            <person name="Jin S."/>
            <person name="Zhang L."/>
        </authorList>
    </citation>
    <scope>NUCLEOTIDE SEQUENCE [LARGE SCALE GENOMIC DNA]</scope>
    <source>
        <strain evidence="1">SQ_2022a</strain>
    </source>
</reference>
<sequence length="224" mass="25870">MISTYSQKNNDAEFVDPDSQAIIPIPENQLSAAVAPPKRKYQQRSSELVRVMDLGVEDQRYFRDVIPTYSQKKNDAEFVDPDSQAIVPVPENQLSAAIAPPKQKYQQRSSELVQVMDLGVEDQRYFRDVVRTVVANEEPTMTPYNVEEDKRFQPHKRRDLVNTAFLTIQPWMQRDSTNGQKGYSNWVLRKPSLGGFSLRNRRSSLKMIQETSVPLYNVIIYNKQ</sequence>
<dbReference type="EMBL" id="CM045766">
    <property type="protein sequence ID" value="KAI8004541.1"/>
    <property type="molecule type" value="Genomic_DNA"/>
</dbReference>
<protein>
    <submittedName>
        <fullName evidence="1">Uncharacterized protein</fullName>
    </submittedName>
</protein>
<evidence type="ECO:0000313" key="1">
    <source>
        <dbReference type="EMBL" id="KAI8004541.1"/>
    </source>
</evidence>
<gene>
    <name evidence="1" type="ORF">LOK49_LG08G01800</name>
</gene>
<proteinExistence type="predicted"/>